<sequence length="175" mass="19528">MPSVQLFGWIGEKFRHQAVVFGVMAMMAIQGVANLQAQWAIIGEFSNLPQEELLDWIQENTRPGTLLLTSFLHGFAICFVMVLCVVGVDAVFAGAMPTMASVKLSTGRPIVNHPHYEDAGLRPGCSMPEIWDIENPDNVGKIPFCTHMSRNSRPYFSTIFSNDIYKVLKVPKDLR</sequence>
<dbReference type="PANTHER" id="PTHR31488:SF1">
    <property type="entry name" value="C-MANNOSYLTRANSFERASE DPY19L1"/>
    <property type="match status" value="1"/>
</dbReference>
<dbReference type="EMBL" id="JAHRIO010060586">
    <property type="protein sequence ID" value="MEQ2178105.1"/>
    <property type="molecule type" value="Genomic_DNA"/>
</dbReference>
<comment type="caution">
    <text evidence="9">The sequence shown here is derived from an EMBL/GenBank/DDBJ whole genome shotgun (WGS) entry which is preliminary data.</text>
</comment>
<accession>A0ABV0P3A9</accession>
<dbReference type="Proteomes" id="UP001476798">
    <property type="component" value="Unassembled WGS sequence"/>
</dbReference>
<gene>
    <name evidence="9" type="ORF">GOODEAATRI_010484</name>
</gene>
<evidence type="ECO:0000256" key="5">
    <source>
        <dbReference type="ARBA" id="ARBA00022692"/>
    </source>
</evidence>
<dbReference type="Pfam" id="PF10034">
    <property type="entry name" value="Dpy19"/>
    <property type="match status" value="3"/>
</dbReference>
<protein>
    <submittedName>
        <fullName evidence="9">Uncharacterized protein</fullName>
    </submittedName>
</protein>
<keyword evidence="7 8" id="KW-0472">Membrane</keyword>
<keyword evidence="5 8" id="KW-0812">Transmembrane</keyword>
<evidence type="ECO:0000256" key="2">
    <source>
        <dbReference type="ARBA" id="ARBA00008744"/>
    </source>
</evidence>
<reference evidence="9 10" key="1">
    <citation type="submission" date="2021-06" db="EMBL/GenBank/DDBJ databases">
        <authorList>
            <person name="Palmer J.M."/>
        </authorList>
    </citation>
    <scope>NUCLEOTIDE SEQUENCE [LARGE SCALE GENOMIC DNA]</scope>
    <source>
        <strain evidence="9 10">GA_2019</strain>
        <tissue evidence="9">Muscle</tissue>
    </source>
</reference>
<dbReference type="PANTHER" id="PTHR31488">
    <property type="entry name" value="DPY-19-LIKE 1, LIKE (H. SAPIENS)"/>
    <property type="match status" value="1"/>
</dbReference>
<evidence type="ECO:0000256" key="4">
    <source>
        <dbReference type="ARBA" id="ARBA00022679"/>
    </source>
</evidence>
<feature type="transmembrane region" description="Helical" evidence="8">
    <location>
        <begin position="71"/>
        <end position="95"/>
    </location>
</feature>
<evidence type="ECO:0000256" key="3">
    <source>
        <dbReference type="ARBA" id="ARBA00022676"/>
    </source>
</evidence>
<name>A0ABV0P3A9_9TELE</name>
<comment type="subcellular location">
    <subcellularLocation>
        <location evidence="1">Membrane</location>
        <topology evidence="1">Multi-pass membrane protein</topology>
    </subcellularLocation>
</comment>
<dbReference type="InterPro" id="IPR018732">
    <property type="entry name" value="Dpy-19/Dpy-19-like"/>
</dbReference>
<evidence type="ECO:0000256" key="1">
    <source>
        <dbReference type="ARBA" id="ARBA00004141"/>
    </source>
</evidence>
<proteinExistence type="inferred from homology"/>
<evidence type="ECO:0000256" key="6">
    <source>
        <dbReference type="ARBA" id="ARBA00022989"/>
    </source>
</evidence>
<keyword evidence="3" id="KW-0328">Glycosyltransferase</keyword>
<organism evidence="9 10">
    <name type="scientific">Goodea atripinnis</name>
    <dbReference type="NCBI Taxonomy" id="208336"/>
    <lineage>
        <taxon>Eukaryota</taxon>
        <taxon>Metazoa</taxon>
        <taxon>Chordata</taxon>
        <taxon>Craniata</taxon>
        <taxon>Vertebrata</taxon>
        <taxon>Euteleostomi</taxon>
        <taxon>Actinopterygii</taxon>
        <taxon>Neopterygii</taxon>
        <taxon>Teleostei</taxon>
        <taxon>Neoteleostei</taxon>
        <taxon>Acanthomorphata</taxon>
        <taxon>Ovalentaria</taxon>
        <taxon>Atherinomorphae</taxon>
        <taxon>Cyprinodontiformes</taxon>
        <taxon>Goodeidae</taxon>
        <taxon>Goodea</taxon>
    </lineage>
</organism>
<keyword evidence="10" id="KW-1185">Reference proteome</keyword>
<keyword evidence="4" id="KW-0808">Transferase</keyword>
<evidence type="ECO:0000256" key="8">
    <source>
        <dbReference type="SAM" id="Phobius"/>
    </source>
</evidence>
<evidence type="ECO:0000313" key="9">
    <source>
        <dbReference type="EMBL" id="MEQ2178105.1"/>
    </source>
</evidence>
<evidence type="ECO:0000256" key="7">
    <source>
        <dbReference type="ARBA" id="ARBA00023136"/>
    </source>
</evidence>
<keyword evidence="6 8" id="KW-1133">Transmembrane helix</keyword>
<comment type="similarity">
    <text evidence="2">Belongs to the dpy-19 family.</text>
</comment>
<evidence type="ECO:0000313" key="10">
    <source>
        <dbReference type="Proteomes" id="UP001476798"/>
    </source>
</evidence>
<feature type="transmembrane region" description="Helical" evidence="8">
    <location>
        <begin position="20"/>
        <end position="42"/>
    </location>
</feature>